<sequence>MTSFRIGLLLGSSLLLHTLCMVRAQADSFGEQCLESFKKGKEGFVLDTDDSVKEGAVFIASPTVHRMKDCVRSCCKDPTCNLALMEDGEEEGLIKACFLFSCLYKKKYVCKFVKKKGFNNYILSSVFDHYLERPHTIPSDDDDDKPPVANAGQDRVVQPQESVTLDGIESKDDKKIDSYVWRLVKGSTWAVIEKTNFADQVIVSNLSSGVYKFQLTVTDTAGQSDTAEVTILVLTPEQSEDHCLAPKKVGPCRGSFQRWHYNAVTERCEAFVFGGCKENMNNYLSEGECTKACDGVSAVTPPDISGRMLPHPEGEVCGAECGLDQFTCSNGCCIDKALECDKTPQCSDGSDEDSCVNMDEKFRILLDIPVDEQKVRCTEPPRTGPCRASMTKWYYDPLERKCFRFNYGGCDGNENKFEDENPCLKACKSVTEKDVFARGAFEYQEDQKSQAGTVAIAVLLGVAILILLAILGYCFLKGRKEQQRSQRMAVNGSQVSTMEDTQRLVYNSTTKPI</sequence>
<dbReference type="PROSITE" id="PS50068">
    <property type="entry name" value="LDLRA_2"/>
    <property type="match status" value="1"/>
</dbReference>
<feature type="signal peptide" evidence="10">
    <location>
        <begin position="1"/>
        <end position="24"/>
    </location>
</feature>
<dbReference type="SMART" id="SM00765">
    <property type="entry name" value="MANEC"/>
    <property type="match status" value="1"/>
</dbReference>
<dbReference type="GO" id="GO:0030198">
    <property type="term" value="P:extracellular matrix organization"/>
    <property type="evidence" value="ECO:0007669"/>
    <property type="project" value="TreeGrafter"/>
</dbReference>
<dbReference type="Gene3D" id="2.60.40.10">
    <property type="entry name" value="Immunoglobulins"/>
    <property type="match status" value="1"/>
</dbReference>
<dbReference type="InterPro" id="IPR036055">
    <property type="entry name" value="LDL_receptor-like_sf"/>
</dbReference>
<dbReference type="InterPro" id="IPR036880">
    <property type="entry name" value="Kunitz_BPTI_sf"/>
</dbReference>
<reference evidence="13" key="1">
    <citation type="submission" date="2021-01" db="EMBL/GenBank/DDBJ databases">
        <title>A chromosome-scale assembly of European eel, Anguilla anguilla.</title>
        <authorList>
            <person name="Henkel C."/>
            <person name="Jong-Raadsen S.A."/>
            <person name="Dufour S."/>
            <person name="Weltzien F.-A."/>
            <person name="Palstra A.P."/>
            <person name="Pelster B."/>
            <person name="Spaink H.P."/>
            <person name="Van Den Thillart G.E."/>
            <person name="Jansen H."/>
            <person name="Zahm M."/>
            <person name="Klopp C."/>
            <person name="Cedric C."/>
            <person name="Louis A."/>
            <person name="Berthelot C."/>
            <person name="Parey E."/>
            <person name="Roest Crollius H."/>
            <person name="Montfort J."/>
            <person name="Robinson-Rechavi M."/>
            <person name="Bucao C."/>
            <person name="Bouchez O."/>
            <person name="Gislard M."/>
            <person name="Lluch J."/>
            <person name="Milhes M."/>
            <person name="Lampietro C."/>
            <person name="Lopez Roques C."/>
            <person name="Donnadieu C."/>
            <person name="Braasch I."/>
            <person name="Desvignes T."/>
            <person name="Postlethwait J."/>
            <person name="Bobe J."/>
            <person name="Guiguen Y."/>
            <person name="Dirks R."/>
        </authorList>
    </citation>
    <scope>NUCLEOTIDE SEQUENCE</scope>
    <source>
        <strain evidence="13">Tag_6206</strain>
        <tissue evidence="13">Liver</tissue>
    </source>
</reference>
<keyword evidence="3 10" id="KW-0732">Signal</keyword>
<evidence type="ECO:0000313" key="14">
    <source>
        <dbReference type="Proteomes" id="UP001044222"/>
    </source>
</evidence>
<dbReference type="FunFam" id="4.10.410.10:FF:000006">
    <property type="entry name" value="Serine peptidase inhibitor, Kunitz type 1"/>
    <property type="match status" value="1"/>
</dbReference>
<keyword evidence="2 9" id="KW-0812">Transmembrane</keyword>
<feature type="disulfide bond" evidence="8">
    <location>
        <begin position="328"/>
        <end position="346"/>
    </location>
</feature>
<dbReference type="CDD" id="cd00112">
    <property type="entry name" value="LDLa"/>
    <property type="match status" value="1"/>
</dbReference>
<dbReference type="GO" id="GO:0004867">
    <property type="term" value="F:serine-type endopeptidase inhibitor activity"/>
    <property type="evidence" value="ECO:0007669"/>
    <property type="project" value="InterPro"/>
</dbReference>
<dbReference type="PROSITE" id="PS00280">
    <property type="entry name" value="BPTI_KUNITZ_1"/>
    <property type="match status" value="2"/>
</dbReference>
<dbReference type="InterPro" id="IPR013783">
    <property type="entry name" value="Ig-like_fold"/>
</dbReference>
<evidence type="ECO:0000256" key="5">
    <source>
        <dbReference type="ARBA" id="ARBA00023136"/>
    </source>
</evidence>
<dbReference type="InterPro" id="IPR002223">
    <property type="entry name" value="Kunitz_BPTI"/>
</dbReference>
<feature type="disulfide bond" evidence="8">
    <location>
        <begin position="321"/>
        <end position="333"/>
    </location>
</feature>
<evidence type="ECO:0000259" key="11">
    <source>
        <dbReference type="PROSITE" id="PS50279"/>
    </source>
</evidence>
<dbReference type="SUPFAM" id="SSF57362">
    <property type="entry name" value="BPTI-like"/>
    <property type="match status" value="2"/>
</dbReference>
<evidence type="ECO:0000259" key="12">
    <source>
        <dbReference type="PROSITE" id="PS50986"/>
    </source>
</evidence>
<protein>
    <submittedName>
        <fullName evidence="13">Uncharacterized protein</fullName>
    </submittedName>
</protein>
<dbReference type="InterPro" id="IPR035986">
    <property type="entry name" value="PKD_dom_sf"/>
</dbReference>
<evidence type="ECO:0000256" key="6">
    <source>
        <dbReference type="ARBA" id="ARBA00023157"/>
    </source>
</evidence>
<evidence type="ECO:0000313" key="13">
    <source>
        <dbReference type="EMBL" id="KAG5857638.1"/>
    </source>
</evidence>
<dbReference type="OMA" id="KGFHRHH"/>
<dbReference type="PROSITE" id="PS50986">
    <property type="entry name" value="MANSC"/>
    <property type="match status" value="1"/>
</dbReference>
<dbReference type="SMART" id="SM00131">
    <property type="entry name" value="KU"/>
    <property type="match status" value="2"/>
</dbReference>
<dbReference type="CDD" id="cd00146">
    <property type="entry name" value="PKD"/>
    <property type="match status" value="1"/>
</dbReference>
<dbReference type="CDD" id="cd22623">
    <property type="entry name" value="Kunitz_HAI1_1-like"/>
    <property type="match status" value="1"/>
</dbReference>
<name>A0A9D3S7F8_ANGAN</name>
<dbReference type="FunFam" id="2.60.40.10:FF:000061">
    <property type="entry name" value="Dyslexia-associated protein KIAA0319 homolog"/>
    <property type="match status" value="1"/>
</dbReference>
<feature type="domain" description="MANSC" evidence="12">
    <location>
        <begin position="40"/>
        <end position="121"/>
    </location>
</feature>
<feature type="domain" description="BPTI/Kunitz inhibitor" evidence="11">
    <location>
        <begin position="243"/>
        <end position="293"/>
    </location>
</feature>
<dbReference type="Pfam" id="PF07502">
    <property type="entry name" value="MANEC"/>
    <property type="match status" value="1"/>
</dbReference>
<dbReference type="PANTHER" id="PTHR46750">
    <property type="entry name" value="KUNITZ-TYPE PROTEASE INHIBITOR 1"/>
    <property type="match status" value="1"/>
</dbReference>
<keyword evidence="14" id="KW-1185">Reference proteome</keyword>
<feature type="transmembrane region" description="Helical" evidence="9">
    <location>
        <begin position="454"/>
        <end position="476"/>
    </location>
</feature>
<evidence type="ECO:0000256" key="1">
    <source>
        <dbReference type="ARBA" id="ARBA00004370"/>
    </source>
</evidence>
<dbReference type="CDD" id="cd22624">
    <property type="entry name" value="Kunitz_HAI1_2-like"/>
    <property type="match status" value="1"/>
</dbReference>
<dbReference type="GO" id="GO:0008544">
    <property type="term" value="P:epidermis development"/>
    <property type="evidence" value="ECO:0007669"/>
    <property type="project" value="TreeGrafter"/>
</dbReference>
<dbReference type="FunFam" id="4.10.410.10:FF:000020">
    <property type="entry name" value="Collagen, type VI, alpha 3"/>
    <property type="match status" value="1"/>
</dbReference>
<feature type="chain" id="PRO_5039565599" evidence="10">
    <location>
        <begin position="25"/>
        <end position="513"/>
    </location>
</feature>
<dbReference type="InterPro" id="IPR013980">
    <property type="entry name" value="MANSC_dom"/>
</dbReference>
<accession>A0A9D3S7F8</accession>
<dbReference type="PANTHER" id="PTHR46750:SF1">
    <property type="entry name" value="KUNITZ-TYPE PROTEASE INHIBITOR 1"/>
    <property type="match status" value="1"/>
</dbReference>
<dbReference type="InterPro" id="IPR020901">
    <property type="entry name" value="Prtase_inh_Kunz-CS"/>
</dbReference>
<dbReference type="SUPFAM" id="SSF57424">
    <property type="entry name" value="LDL receptor-like module"/>
    <property type="match status" value="1"/>
</dbReference>
<dbReference type="PROSITE" id="PS50279">
    <property type="entry name" value="BPTI_KUNITZ_2"/>
    <property type="match status" value="2"/>
</dbReference>
<dbReference type="InterPro" id="IPR011106">
    <property type="entry name" value="MANSC_N"/>
</dbReference>
<dbReference type="SMART" id="SM00192">
    <property type="entry name" value="LDLa"/>
    <property type="match status" value="1"/>
</dbReference>
<evidence type="ECO:0000256" key="2">
    <source>
        <dbReference type="ARBA" id="ARBA00022692"/>
    </source>
</evidence>
<keyword evidence="5 9" id="KW-0472">Membrane</keyword>
<evidence type="ECO:0000256" key="7">
    <source>
        <dbReference type="ARBA" id="ARBA00023180"/>
    </source>
</evidence>
<evidence type="ECO:0000256" key="3">
    <source>
        <dbReference type="ARBA" id="ARBA00022729"/>
    </source>
</evidence>
<organism evidence="13 14">
    <name type="scientific">Anguilla anguilla</name>
    <name type="common">European freshwater eel</name>
    <name type="synonym">Muraena anguilla</name>
    <dbReference type="NCBI Taxonomy" id="7936"/>
    <lineage>
        <taxon>Eukaryota</taxon>
        <taxon>Metazoa</taxon>
        <taxon>Chordata</taxon>
        <taxon>Craniata</taxon>
        <taxon>Vertebrata</taxon>
        <taxon>Euteleostomi</taxon>
        <taxon>Actinopterygii</taxon>
        <taxon>Neopterygii</taxon>
        <taxon>Teleostei</taxon>
        <taxon>Anguilliformes</taxon>
        <taxon>Anguillidae</taxon>
        <taxon>Anguilla</taxon>
    </lineage>
</organism>
<keyword evidence="7" id="KW-0325">Glycoprotein</keyword>
<dbReference type="Pfam" id="PF00014">
    <property type="entry name" value="Kunitz_BPTI"/>
    <property type="match status" value="2"/>
</dbReference>
<dbReference type="PRINTS" id="PR00759">
    <property type="entry name" value="BASICPTASE"/>
</dbReference>
<gene>
    <name evidence="13" type="ORF">ANANG_G00021550</name>
</gene>
<feature type="domain" description="BPTI/Kunitz inhibitor" evidence="11">
    <location>
        <begin position="377"/>
        <end position="427"/>
    </location>
</feature>
<dbReference type="Proteomes" id="UP001044222">
    <property type="component" value="Unassembled WGS sequence"/>
</dbReference>
<dbReference type="OrthoDB" id="2019384at2759"/>
<dbReference type="Gene3D" id="4.10.400.10">
    <property type="entry name" value="Low-density Lipoprotein Receptor"/>
    <property type="match status" value="1"/>
</dbReference>
<dbReference type="AlphaFoldDB" id="A0A9D3S7F8"/>
<dbReference type="EMBL" id="JAFIRN010000001">
    <property type="protein sequence ID" value="KAG5857638.1"/>
    <property type="molecule type" value="Genomic_DNA"/>
</dbReference>
<dbReference type="Pfam" id="PF00057">
    <property type="entry name" value="Ldl_recept_a"/>
    <property type="match status" value="1"/>
</dbReference>
<evidence type="ECO:0000256" key="10">
    <source>
        <dbReference type="SAM" id="SignalP"/>
    </source>
</evidence>
<dbReference type="Pfam" id="PF22352">
    <property type="entry name" value="K319L-like_PKD"/>
    <property type="match status" value="1"/>
</dbReference>
<dbReference type="GO" id="GO:0060429">
    <property type="term" value="P:epithelium development"/>
    <property type="evidence" value="ECO:0007669"/>
    <property type="project" value="TreeGrafter"/>
</dbReference>
<keyword evidence="4 9" id="KW-1133">Transmembrane helix</keyword>
<dbReference type="Gene3D" id="4.10.410.10">
    <property type="entry name" value="Pancreatic trypsin inhibitor Kunitz domain"/>
    <property type="match status" value="2"/>
</dbReference>
<dbReference type="InterPro" id="IPR002172">
    <property type="entry name" value="LDrepeatLR_classA_rpt"/>
</dbReference>
<dbReference type="SUPFAM" id="SSF49299">
    <property type="entry name" value="PKD domain"/>
    <property type="match status" value="1"/>
</dbReference>
<feature type="disulfide bond" evidence="8">
    <location>
        <begin position="340"/>
        <end position="355"/>
    </location>
</feature>
<evidence type="ECO:0000256" key="8">
    <source>
        <dbReference type="PROSITE-ProRule" id="PRU00124"/>
    </source>
</evidence>
<proteinExistence type="predicted"/>
<comment type="caution">
    <text evidence="13">The sequence shown here is derived from an EMBL/GenBank/DDBJ whole genome shotgun (WGS) entry which is preliminary data.</text>
</comment>
<keyword evidence="6 8" id="KW-1015">Disulfide bond</keyword>
<evidence type="ECO:0000256" key="9">
    <source>
        <dbReference type="SAM" id="Phobius"/>
    </source>
</evidence>
<comment type="subcellular location">
    <subcellularLocation>
        <location evidence="1">Membrane</location>
    </subcellularLocation>
</comment>
<evidence type="ECO:0000256" key="4">
    <source>
        <dbReference type="ARBA" id="ARBA00022989"/>
    </source>
</evidence>
<dbReference type="InterPro" id="IPR023415">
    <property type="entry name" value="LDLR_class-A_CS"/>
</dbReference>
<dbReference type="GO" id="GO:0005886">
    <property type="term" value="C:plasma membrane"/>
    <property type="evidence" value="ECO:0007669"/>
    <property type="project" value="TreeGrafter"/>
</dbReference>
<dbReference type="PROSITE" id="PS01209">
    <property type="entry name" value="LDLRA_1"/>
    <property type="match status" value="1"/>
</dbReference>